<reference evidence="1 2" key="1">
    <citation type="submission" date="2019-03" db="EMBL/GenBank/DDBJ databases">
        <title>Genomic Encyclopedia of Type Strains, Phase IV (KMG-IV): sequencing the most valuable type-strain genomes for metagenomic binning, comparative biology and taxonomic classification.</title>
        <authorList>
            <person name="Goeker M."/>
        </authorList>
    </citation>
    <scope>NUCLEOTIDE SEQUENCE [LARGE SCALE GENOMIC DNA]</scope>
    <source>
        <strain evidence="1 2">DSM 1837</strain>
    </source>
</reference>
<sequence length="78" mass="8714">MMQDQWYFGLVTTSGHTIAIGRISAISDDGKWMDVELLTPDEVPNNKDIKLITAVADDRRSASIQIEKIVMAYEIVTS</sequence>
<evidence type="ECO:0000313" key="2">
    <source>
        <dbReference type="Proteomes" id="UP000295182"/>
    </source>
</evidence>
<evidence type="ECO:0000313" key="1">
    <source>
        <dbReference type="EMBL" id="TCP15329.1"/>
    </source>
</evidence>
<comment type="caution">
    <text evidence="1">The sequence shown here is derived from an EMBL/GenBank/DDBJ whole genome shotgun (WGS) entry which is preliminary data.</text>
</comment>
<keyword evidence="2" id="KW-1185">Reference proteome</keyword>
<protein>
    <submittedName>
        <fullName evidence="1">Uncharacterized protein</fullName>
    </submittedName>
</protein>
<name>A0A4R2N4E5_9BURK</name>
<dbReference type="EMBL" id="SLXH01000025">
    <property type="protein sequence ID" value="TCP15329.1"/>
    <property type="molecule type" value="Genomic_DNA"/>
</dbReference>
<organism evidence="1 2">
    <name type="scientific">Simplicispira metamorpha</name>
    <dbReference type="NCBI Taxonomy" id="80881"/>
    <lineage>
        <taxon>Bacteria</taxon>
        <taxon>Pseudomonadati</taxon>
        <taxon>Pseudomonadota</taxon>
        <taxon>Betaproteobacteria</taxon>
        <taxon>Burkholderiales</taxon>
        <taxon>Comamonadaceae</taxon>
        <taxon>Simplicispira</taxon>
    </lineage>
</organism>
<dbReference type="Proteomes" id="UP000295182">
    <property type="component" value="Unassembled WGS sequence"/>
</dbReference>
<proteinExistence type="predicted"/>
<dbReference type="AlphaFoldDB" id="A0A4R2N4E5"/>
<accession>A0A4R2N4E5</accession>
<gene>
    <name evidence="1" type="ORF">EV674_12514</name>
</gene>